<dbReference type="Proteomes" id="UP000553980">
    <property type="component" value="Unassembled WGS sequence"/>
</dbReference>
<dbReference type="AlphaFoldDB" id="A0AB34Z1G7"/>
<keyword evidence="1" id="KW-1277">Toxin-antitoxin system</keyword>
<reference evidence="2 3" key="1">
    <citation type="submission" date="2020-08" db="EMBL/GenBank/DDBJ databases">
        <title>Genomic Encyclopedia of Type Strains, Phase IV (KMG-IV): sequencing the most valuable type-strain genomes for metagenomic binning, comparative biology and taxonomic classification.</title>
        <authorList>
            <person name="Goeker M."/>
        </authorList>
    </citation>
    <scope>NUCLEOTIDE SEQUENCE [LARGE SCALE GENOMIC DNA]</scope>
    <source>
        <strain evidence="2 3">DSM 23868</strain>
    </source>
</reference>
<comment type="caution">
    <text evidence="2">The sequence shown here is derived from an EMBL/GenBank/DDBJ whole genome shotgun (WGS) entry which is preliminary data.</text>
</comment>
<evidence type="ECO:0000313" key="3">
    <source>
        <dbReference type="Proteomes" id="UP000553980"/>
    </source>
</evidence>
<dbReference type="EMBL" id="JACIEX010000016">
    <property type="protein sequence ID" value="MBB4095946.1"/>
    <property type="molecule type" value="Genomic_DNA"/>
</dbReference>
<evidence type="ECO:0000256" key="1">
    <source>
        <dbReference type="ARBA" id="ARBA00022649"/>
    </source>
</evidence>
<evidence type="ECO:0000313" key="2">
    <source>
        <dbReference type="EMBL" id="MBB4095946.1"/>
    </source>
</evidence>
<keyword evidence="3" id="KW-1185">Reference proteome</keyword>
<organism evidence="2 3">
    <name type="scientific">Brucella pecoris</name>
    <dbReference type="NCBI Taxonomy" id="867683"/>
    <lineage>
        <taxon>Bacteria</taxon>
        <taxon>Pseudomonadati</taxon>
        <taxon>Pseudomonadota</taxon>
        <taxon>Alphaproteobacteria</taxon>
        <taxon>Hyphomicrobiales</taxon>
        <taxon>Brucellaceae</taxon>
        <taxon>Brucella/Ochrobactrum group</taxon>
        <taxon>Brucella</taxon>
    </lineage>
</organism>
<sequence length="86" mass="9304">MTRPSTAVRPVCCHSLARSYSELLSEARRHKIDISPAAQIGIAQALAAAKSALWKENNRVTMRSSNASFKANGFLSNVIVNSNGEM</sequence>
<gene>
    <name evidence="2" type="ORF">GGQ79_004499</name>
</gene>
<accession>A0AB34Z1G7</accession>
<dbReference type="Pfam" id="PF07362">
    <property type="entry name" value="CcdA"/>
    <property type="match status" value="1"/>
</dbReference>
<name>A0AB34Z1G7_9HYPH</name>
<proteinExistence type="predicted"/>
<dbReference type="RefSeq" id="WP_235894949.1">
    <property type="nucleotide sequence ID" value="NZ_JACIEX010000016.1"/>
</dbReference>
<protein>
    <submittedName>
        <fullName evidence="2">Post-segregation antitoxin (Ccd killing protein)</fullName>
    </submittedName>
</protein>
<dbReference type="InterPro" id="IPR009956">
    <property type="entry name" value="Post-segregation_anti-tox_CcdA"/>
</dbReference>